<dbReference type="InterPro" id="IPR056672">
    <property type="entry name" value="DUF7770"/>
</dbReference>
<evidence type="ECO:0000259" key="1">
    <source>
        <dbReference type="Pfam" id="PF24968"/>
    </source>
</evidence>
<feature type="domain" description="DUF7770" evidence="1">
    <location>
        <begin position="34"/>
        <end position="201"/>
    </location>
</feature>
<evidence type="ECO:0000313" key="3">
    <source>
        <dbReference type="Proteomes" id="UP000629468"/>
    </source>
</evidence>
<gene>
    <name evidence="2" type="ORF">Agabi119p4_7970</name>
</gene>
<name>A0A8H7C742_AGABI</name>
<proteinExistence type="predicted"/>
<comment type="caution">
    <text evidence="2">The sequence shown here is derived from an EMBL/GenBank/DDBJ whole genome shotgun (WGS) entry which is preliminary data.</text>
</comment>
<dbReference type="Pfam" id="PF24968">
    <property type="entry name" value="DUF7770"/>
    <property type="match status" value="1"/>
</dbReference>
<dbReference type="AlphaFoldDB" id="A0A8H7C742"/>
<sequence>MSFFLNHLTESNSSDHWDISGFDIGSLDQTITRIYLVAHENEFNQGSSSRPVLVNKWSIYLAISRTRSVQVDFGVGKKGVVRLVDRDDTQCFLRRSTGAFVLAISLVKHRRRRMESPIHLKVQDVLSILIRNGRDRYKVQNDAAVADDSRFWIYTVVSDFVKEGIVEEKDRVRVWKVMNRYWPFPKGSRSVSCPIVKGVFVS</sequence>
<dbReference type="EMBL" id="JABXXO010000011">
    <property type="protein sequence ID" value="KAF7763433.1"/>
    <property type="molecule type" value="Genomic_DNA"/>
</dbReference>
<protein>
    <recommendedName>
        <fullName evidence="1">DUF7770 domain-containing protein</fullName>
    </recommendedName>
</protein>
<evidence type="ECO:0000313" key="2">
    <source>
        <dbReference type="EMBL" id="KAF7763433.1"/>
    </source>
</evidence>
<accession>A0A8H7C742</accession>
<dbReference type="Proteomes" id="UP000629468">
    <property type="component" value="Unassembled WGS sequence"/>
</dbReference>
<organism evidence="2 3">
    <name type="scientific">Agaricus bisporus var. burnettii</name>
    <dbReference type="NCBI Taxonomy" id="192524"/>
    <lineage>
        <taxon>Eukaryota</taxon>
        <taxon>Fungi</taxon>
        <taxon>Dikarya</taxon>
        <taxon>Basidiomycota</taxon>
        <taxon>Agaricomycotina</taxon>
        <taxon>Agaricomycetes</taxon>
        <taxon>Agaricomycetidae</taxon>
        <taxon>Agaricales</taxon>
        <taxon>Agaricineae</taxon>
        <taxon>Agaricaceae</taxon>
        <taxon>Agaricus</taxon>
    </lineage>
</organism>
<reference evidence="2 3" key="1">
    <citation type="journal article" name="Sci. Rep.">
        <title>Telomere-to-telomere assembled and centromere annotated genomes of the two main subspecies of the button mushroom Agaricus bisporus reveal especially polymorphic chromosome ends.</title>
        <authorList>
            <person name="Sonnenberg A.S.M."/>
            <person name="Sedaghat-Telgerd N."/>
            <person name="Lavrijssen B."/>
            <person name="Ohm R.A."/>
            <person name="Hendrickx P.M."/>
            <person name="Scholtmeijer K."/>
            <person name="Baars J.J.P."/>
            <person name="van Peer A."/>
        </authorList>
    </citation>
    <scope>NUCLEOTIDE SEQUENCE [LARGE SCALE GENOMIC DNA]</scope>
    <source>
        <strain evidence="2 3">H119_p4</strain>
    </source>
</reference>